<organism evidence="1 2">
    <name type="scientific">Flavihumibacter petaseus NBRC 106054</name>
    <dbReference type="NCBI Taxonomy" id="1220578"/>
    <lineage>
        <taxon>Bacteria</taxon>
        <taxon>Pseudomonadati</taxon>
        <taxon>Bacteroidota</taxon>
        <taxon>Chitinophagia</taxon>
        <taxon>Chitinophagales</taxon>
        <taxon>Chitinophagaceae</taxon>
        <taxon>Flavihumibacter</taxon>
    </lineage>
</organism>
<reference evidence="1 2" key="1">
    <citation type="submission" date="2015-04" db="EMBL/GenBank/DDBJ databases">
        <title>Whole genome shotgun sequence of Flavihumibacter petaseus NBRC 106054.</title>
        <authorList>
            <person name="Miyazawa S."/>
            <person name="Hosoyama A."/>
            <person name="Hashimoto M."/>
            <person name="Noguchi M."/>
            <person name="Tsuchikane K."/>
            <person name="Ohji S."/>
            <person name="Yamazoe A."/>
            <person name="Ichikawa N."/>
            <person name="Kimura A."/>
            <person name="Fujita N."/>
        </authorList>
    </citation>
    <scope>NUCLEOTIDE SEQUENCE [LARGE SCALE GENOMIC DNA]</scope>
    <source>
        <strain evidence="1 2">NBRC 106054</strain>
    </source>
</reference>
<keyword evidence="2" id="KW-1185">Reference proteome</keyword>
<dbReference type="OrthoDB" id="1550456at2"/>
<dbReference type="STRING" id="1220578.FPE01S_02_03180"/>
<gene>
    <name evidence="1" type="ORF">FPE01S_02_03180</name>
</gene>
<protein>
    <recommendedName>
        <fullName evidence="3">Phage envelope protein</fullName>
    </recommendedName>
</protein>
<dbReference type="Pfam" id="PF07166">
    <property type="entry name" value="DUF1398"/>
    <property type="match status" value="1"/>
</dbReference>
<dbReference type="RefSeq" id="WP_046369131.1">
    <property type="nucleotide sequence ID" value="NZ_BBWV01000002.1"/>
</dbReference>
<accession>A0A0E9N038</accession>
<dbReference type="InterPro" id="IPR009833">
    <property type="entry name" value="DUF1398"/>
</dbReference>
<dbReference type="SUPFAM" id="SSF160419">
    <property type="entry name" value="YdfO-like"/>
    <property type="match status" value="1"/>
</dbReference>
<evidence type="ECO:0000313" key="2">
    <source>
        <dbReference type="Proteomes" id="UP000033121"/>
    </source>
</evidence>
<sequence length="128" mass="14368">MVTLEQIKAAHAKVKTGADFPAYTRQLTLLGLTHYTVEVRDGSATYFGPNQEPIHATPLYAPIDIKTPGDPARLKQALERHQKGLTDYLAFCVQAADAGVERWTTYLLEKEVRYIDTTEEVLLREPIP</sequence>
<dbReference type="Proteomes" id="UP000033121">
    <property type="component" value="Unassembled WGS sequence"/>
</dbReference>
<evidence type="ECO:0000313" key="1">
    <source>
        <dbReference type="EMBL" id="GAO43214.1"/>
    </source>
</evidence>
<dbReference type="Gene3D" id="3.30.1810.10">
    <property type="entry name" value="YdfO-like"/>
    <property type="match status" value="1"/>
</dbReference>
<dbReference type="EMBL" id="BBWV01000002">
    <property type="protein sequence ID" value="GAO43214.1"/>
    <property type="molecule type" value="Genomic_DNA"/>
</dbReference>
<dbReference type="AlphaFoldDB" id="A0A0E9N038"/>
<name>A0A0E9N038_9BACT</name>
<dbReference type="InterPro" id="IPR036696">
    <property type="entry name" value="YdfO-like_sf"/>
</dbReference>
<proteinExistence type="predicted"/>
<comment type="caution">
    <text evidence="1">The sequence shown here is derived from an EMBL/GenBank/DDBJ whole genome shotgun (WGS) entry which is preliminary data.</text>
</comment>
<evidence type="ECO:0008006" key="3">
    <source>
        <dbReference type="Google" id="ProtNLM"/>
    </source>
</evidence>